<evidence type="ECO:0000256" key="2">
    <source>
        <dbReference type="ARBA" id="ARBA00006951"/>
    </source>
</evidence>
<dbReference type="Ensembl" id="ENSCJAT00000082856.3">
    <property type="protein sequence ID" value="ENSCJAP00000073154.1"/>
    <property type="gene ID" value="ENSCJAG00000043818.3"/>
</dbReference>
<dbReference type="OMA" id="NEYCVRP"/>
<feature type="compositionally biased region" description="Basic and acidic residues" evidence="9">
    <location>
        <begin position="81"/>
        <end position="92"/>
    </location>
</feature>
<comment type="subcellular location">
    <subcellularLocation>
        <location evidence="1">Nucleus</location>
    </subcellularLocation>
</comment>
<dbReference type="Pfam" id="PF07716">
    <property type="entry name" value="bZIP_2"/>
    <property type="match status" value="1"/>
</dbReference>
<dbReference type="InterPro" id="IPR004827">
    <property type="entry name" value="bZIP"/>
</dbReference>
<keyword evidence="4" id="KW-0238">DNA-binding</keyword>
<keyword evidence="5" id="KW-0010">Activator</keyword>
<dbReference type="PROSITE" id="PS50217">
    <property type="entry name" value="BZIP"/>
    <property type="match status" value="1"/>
</dbReference>
<evidence type="ECO:0000256" key="9">
    <source>
        <dbReference type="SAM" id="MobiDB-lite"/>
    </source>
</evidence>
<evidence type="ECO:0000256" key="4">
    <source>
        <dbReference type="ARBA" id="ARBA00023125"/>
    </source>
</evidence>
<organism evidence="11 12">
    <name type="scientific">Callithrix jacchus</name>
    <name type="common">White-tufted-ear marmoset</name>
    <name type="synonym">Simia Jacchus</name>
    <dbReference type="NCBI Taxonomy" id="9483"/>
    <lineage>
        <taxon>Eukaryota</taxon>
        <taxon>Metazoa</taxon>
        <taxon>Chordata</taxon>
        <taxon>Craniata</taxon>
        <taxon>Vertebrata</taxon>
        <taxon>Euteleostomi</taxon>
        <taxon>Mammalia</taxon>
        <taxon>Eutheria</taxon>
        <taxon>Euarchontoglires</taxon>
        <taxon>Primates</taxon>
        <taxon>Haplorrhini</taxon>
        <taxon>Platyrrhini</taxon>
        <taxon>Cebidae</taxon>
        <taxon>Callitrichinae</taxon>
        <taxon>Callithrix</taxon>
        <taxon>Callithrix</taxon>
    </lineage>
</organism>
<evidence type="ECO:0000256" key="1">
    <source>
        <dbReference type="ARBA" id="ARBA00004123"/>
    </source>
</evidence>
<keyword evidence="6" id="KW-0804">Transcription</keyword>
<dbReference type="GO" id="GO:0000981">
    <property type="term" value="F:DNA-binding transcription factor activity, RNA polymerase II-specific"/>
    <property type="evidence" value="ECO:0007669"/>
    <property type="project" value="TreeGrafter"/>
</dbReference>
<evidence type="ECO:0000256" key="7">
    <source>
        <dbReference type="ARBA" id="ARBA00023242"/>
    </source>
</evidence>
<dbReference type="GO" id="GO:0030099">
    <property type="term" value="P:myeloid cell differentiation"/>
    <property type="evidence" value="ECO:0007669"/>
    <property type="project" value="TreeGrafter"/>
</dbReference>
<dbReference type="InterPro" id="IPR031106">
    <property type="entry name" value="C/EBP"/>
</dbReference>
<reference evidence="11" key="2">
    <citation type="submission" date="2025-08" db="UniProtKB">
        <authorList>
            <consortium name="Ensembl"/>
        </authorList>
    </citation>
    <scope>IDENTIFICATION</scope>
</reference>
<dbReference type="Proteomes" id="UP000008225">
    <property type="component" value="Chromosome 11"/>
</dbReference>
<evidence type="ECO:0000256" key="5">
    <source>
        <dbReference type="ARBA" id="ARBA00023159"/>
    </source>
</evidence>
<dbReference type="FunFam" id="1.20.5.170:FF:000028">
    <property type="entry name" value="CCAAT/enhancer-binding protein beta"/>
    <property type="match status" value="1"/>
</dbReference>
<dbReference type="SMART" id="SM00338">
    <property type="entry name" value="BRLZ"/>
    <property type="match status" value="1"/>
</dbReference>
<feature type="region of interest" description="Disordered" evidence="9">
    <location>
        <begin position="1"/>
        <end position="92"/>
    </location>
</feature>
<evidence type="ECO:0000313" key="11">
    <source>
        <dbReference type="Ensembl" id="ENSCJAP00000073154.1"/>
    </source>
</evidence>
<evidence type="ECO:0000313" key="12">
    <source>
        <dbReference type="Proteomes" id="UP000008225"/>
    </source>
</evidence>
<dbReference type="GeneTree" id="ENSGT00940000162646"/>
<feature type="domain" description="BZIP" evidence="10">
    <location>
        <begin position="71"/>
        <end position="128"/>
    </location>
</feature>
<dbReference type="PANTHER" id="PTHR23334">
    <property type="entry name" value="CCAAT/ENHANCER BINDING PROTEIN"/>
    <property type="match status" value="1"/>
</dbReference>
<name>A0A5F4W5M6_CALJA</name>
<comment type="similarity">
    <text evidence="2">Belongs to the bZIP family. C/EBP subfamily.</text>
</comment>
<reference evidence="11" key="3">
    <citation type="submission" date="2025-09" db="UniProtKB">
        <authorList>
            <consortium name="Ensembl"/>
        </authorList>
    </citation>
    <scope>IDENTIFICATION</scope>
</reference>
<evidence type="ECO:0000256" key="3">
    <source>
        <dbReference type="ARBA" id="ARBA00023015"/>
    </source>
</evidence>
<dbReference type="InterPro" id="IPR046347">
    <property type="entry name" value="bZIP_sf"/>
</dbReference>
<dbReference type="GO" id="GO:0090575">
    <property type="term" value="C:RNA polymerase II transcription regulator complex"/>
    <property type="evidence" value="ECO:0007669"/>
    <property type="project" value="UniProtKB-ARBA"/>
</dbReference>
<dbReference type="GO" id="GO:0006351">
    <property type="term" value="P:DNA-templated transcription"/>
    <property type="evidence" value="ECO:0007669"/>
    <property type="project" value="InterPro"/>
</dbReference>
<reference evidence="11" key="1">
    <citation type="submission" date="2009-03" db="EMBL/GenBank/DDBJ databases">
        <authorList>
            <person name="Warren W."/>
            <person name="Ye L."/>
            <person name="Minx P."/>
            <person name="Worley K."/>
            <person name="Gibbs R."/>
            <person name="Wilson R.K."/>
        </authorList>
    </citation>
    <scope>NUCLEOTIDE SEQUENCE [LARGE SCALE GENOMIC DNA]</scope>
</reference>
<dbReference type="InParanoid" id="A0A5F4W5M6"/>
<accession>A0A5F4W5M6</accession>
<evidence type="ECO:0000256" key="6">
    <source>
        <dbReference type="ARBA" id="ARBA00023163"/>
    </source>
</evidence>
<keyword evidence="12" id="KW-1185">Reference proteome</keyword>
<dbReference type="SUPFAM" id="SSF57959">
    <property type="entry name" value="Leucine zipper domain"/>
    <property type="match status" value="1"/>
</dbReference>
<dbReference type="PANTHER" id="PTHR23334:SF5">
    <property type="entry name" value="CCAAT_ENHANCER-BINDING PROTEIN ALPHA"/>
    <property type="match status" value="1"/>
</dbReference>
<dbReference type="CDD" id="cd14711">
    <property type="entry name" value="bZIP_CEBPA"/>
    <property type="match status" value="1"/>
</dbReference>
<protein>
    <recommendedName>
        <fullName evidence="10">BZIP domain-containing protein</fullName>
    </recommendedName>
</protein>
<dbReference type="Gene3D" id="1.20.5.170">
    <property type="match status" value="1"/>
</dbReference>
<feature type="compositionally biased region" description="Gly residues" evidence="9">
    <location>
        <begin position="28"/>
        <end position="37"/>
    </location>
</feature>
<keyword evidence="3" id="KW-0805">Transcription regulation</keyword>
<proteinExistence type="inferred from homology"/>
<keyword evidence="7" id="KW-0539">Nucleus</keyword>
<evidence type="ECO:0000259" key="10">
    <source>
        <dbReference type="PROSITE" id="PS50217"/>
    </source>
</evidence>
<feature type="compositionally biased region" description="Low complexity" evidence="9">
    <location>
        <begin position="15"/>
        <end position="27"/>
    </location>
</feature>
<keyword evidence="8" id="KW-0175">Coiled coil</keyword>
<feature type="coiled-coil region" evidence="8">
    <location>
        <begin position="97"/>
        <end position="124"/>
    </location>
</feature>
<evidence type="ECO:0000256" key="8">
    <source>
        <dbReference type="SAM" id="Coils"/>
    </source>
</evidence>
<dbReference type="AlphaFoldDB" id="A0A5F4W5M6"/>
<dbReference type="GO" id="GO:0000978">
    <property type="term" value="F:RNA polymerase II cis-regulatory region sequence-specific DNA binding"/>
    <property type="evidence" value="ECO:0007669"/>
    <property type="project" value="TreeGrafter"/>
</dbReference>
<dbReference type="STRING" id="9483.ENSCJAP00000073154"/>
<sequence length="141" mass="15036">MHLQPCHPTPPPTLMPSLHPASALGAAGLPGPGGALKGLGAAHPDLRAGGGGGTGKARKSVDKNSNEYCVRPKHNNIAVPKSHDKAKQRNVERQQKVVELTSDNDCLRKLVEQLSRELDTLRGIFRQLPERSLVKAMGNCA</sequence>